<dbReference type="RefSeq" id="XP_025833881.1">
    <property type="nucleotide sequence ID" value="XM_025978096.1"/>
</dbReference>
<sequence>MIKSIYVLLIFNSLLWGAQTGLVKVPKVYNAIVSSKQNLSPSQAIPVIEPVYRTSALGVLFPPAIIHTVGHPLHVSVNRHANEHSDERTQTGSKEIKGSYHEIKYHGSLYPVAVDPYYAYSYHNNLLVPTLPIYQQPFIPPNIPKPTEVQEEKRVEEATQHKVKAAIDFQKNPEVPDVPTPPLPVRNKTPTSQ</sequence>
<feature type="compositionally biased region" description="Basic and acidic residues" evidence="1">
    <location>
        <begin position="149"/>
        <end position="160"/>
    </location>
</feature>
<evidence type="ECO:0000313" key="5">
    <source>
        <dbReference type="RefSeq" id="XP_025833881.1"/>
    </source>
</evidence>
<dbReference type="KEGG" id="apln:108737605"/>
<keyword evidence="3" id="KW-1185">Reference proteome</keyword>
<dbReference type="OrthoDB" id="7443691at2759"/>
<dbReference type="KEGG" id="apln:112905511"/>
<evidence type="ECO:0000256" key="2">
    <source>
        <dbReference type="SAM" id="SignalP"/>
    </source>
</evidence>
<protein>
    <submittedName>
        <fullName evidence="5">Uncharacterized protein LOC108737605</fullName>
    </submittedName>
    <submittedName>
        <fullName evidence="4">Uncharacterized protein LOC112905511</fullName>
    </submittedName>
</protein>
<accession>A0A7F5RD24</accession>
<evidence type="ECO:0000256" key="1">
    <source>
        <dbReference type="SAM" id="MobiDB-lite"/>
    </source>
</evidence>
<evidence type="ECO:0000313" key="3">
    <source>
        <dbReference type="Proteomes" id="UP000192223"/>
    </source>
</evidence>
<dbReference type="AlphaFoldDB" id="A0A7F5RD24"/>
<dbReference type="RefSeq" id="XP_025833871.1">
    <property type="nucleotide sequence ID" value="XM_025978086.1"/>
</dbReference>
<name>A0A7F5RD24_AGRPL</name>
<keyword evidence="2" id="KW-0732">Signal</keyword>
<dbReference type="Proteomes" id="UP000192223">
    <property type="component" value="Unplaced"/>
</dbReference>
<feature type="signal peptide" evidence="2">
    <location>
        <begin position="1"/>
        <end position="20"/>
    </location>
</feature>
<evidence type="ECO:0000313" key="4">
    <source>
        <dbReference type="RefSeq" id="XP_025833871.1"/>
    </source>
</evidence>
<reference evidence="4 5" key="1">
    <citation type="submission" date="2025-04" db="UniProtKB">
        <authorList>
            <consortium name="RefSeq"/>
        </authorList>
    </citation>
    <scope>IDENTIFICATION</scope>
    <source>
        <tissue evidence="4">Entire body</tissue>
    </source>
</reference>
<feature type="region of interest" description="Disordered" evidence="1">
    <location>
        <begin position="149"/>
        <end position="193"/>
    </location>
</feature>
<proteinExistence type="predicted"/>
<organism evidence="3 4">
    <name type="scientific">Agrilus planipennis</name>
    <name type="common">Emerald ash borer</name>
    <name type="synonym">Agrilus marcopoli</name>
    <dbReference type="NCBI Taxonomy" id="224129"/>
    <lineage>
        <taxon>Eukaryota</taxon>
        <taxon>Metazoa</taxon>
        <taxon>Ecdysozoa</taxon>
        <taxon>Arthropoda</taxon>
        <taxon>Hexapoda</taxon>
        <taxon>Insecta</taxon>
        <taxon>Pterygota</taxon>
        <taxon>Neoptera</taxon>
        <taxon>Endopterygota</taxon>
        <taxon>Coleoptera</taxon>
        <taxon>Polyphaga</taxon>
        <taxon>Elateriformia</taxon>
        <taxon>Buprestoidea</taxon>
        <taxon>Buprestidae</taxon>
        <taxon>Agrilinae</taxon>
        <taxon>Agrilus</taxon>
    </lineage>
</organism>
<feature type="chain" id="PRO_5044657274" evidence="2">
    <location>
        <begin position="21"/>
        <end position="193"/>
    </location>
</feature>
<gene>
    <name evidence="4" type="primary">LOC112905511</name>
    <name evidence="5" type="synonym">LOC108737605</name>
</gene>
<dbReference type="GeneID" id="112905511"/>